<accession>B9JDN9</accession>
<dbReference type="EMBL" id="CP000628">
    <property type="protein sequence ID" value="ACM26240.1"/>
    <property type="molecule type" value="Genomic_DNA"/>
</dbReference>
<proteinExistence type="predicted"/>
<evidence type="ECO:0000313" key="2">
    <source>
        <dbReference type="Proteomes" id="UP000001600"/>
    </source>
</evidence>
<evidence type="ECO:0000313" key="1">
    <source>
        <dbReference type="EMBL" id="ACM26240.1"/>
    </source>
</evidence>
<name>B9JDN9_RHIR8</name>
<evidence type="ECO:0008006" key="3">
    <source>
        <dbReference type="Google" id="ProtNLM"/>
    </source>
</evidence>
<protein>
    <recommendedName>
        <fullName evidence="3">DUF1062 domain-containing protein</fullName>
    </recommendedName>
</protein>
<dbReference type="InterPro" id="IPR009412">
    <property type="entry name" value="DUF1062"/>
</dbReference>
<dbReference type="STRING" id="311403.Arad_1922"/>
<dbReference type="HOGENOM" id="CLU_090982_0_0_5"/>
<organism evidence="1 2">
    <name type="scientific">Rhizobium rhizogenes (strain K84 / ATCC BAA-868)</name>
    <name type="common">Agrobacterium radiobacter</name>
    <dbReference type="NCBI Taxonomy" id="311403"/>
    <lineage>
        <taxon>Bacteria</taxon>
        <taxon>Pseudomonadati</taxon>
        <taxon>Pseudomonadota</taxon>
        <taxon>Alphaproteobacteria</taxon>
        <taxon>Hyphomicrobiales</taxon>
        <taxon>Rhizobiaceae</taxon>
        <taxon>Rhizobium/Agrobacterium group</taxon>
        <taxon>Rhizobium</taxon>
    </lineage>
</organism>
<dbReference type="AlphaFoldDB" id="B9JDN9"/>
<dbReference type="eggNOG" id="COG4332">
    <property type="taxonomic scope" value="Bacteria"/>
</dbReference>
<sequence length="223" mass="25424">MVNFRTEDQDGMCTILKVRWTINPRTAPQPWIACSGCGGLKPFRSSSKIRLNANGKKLDAWLVYKCSACDKTWNRTLFERQNVRGIAPATLEALQSNDPNWIRTQEFDLDALRHKAQRIDEFADADVRKDVLGETDGWTRLEIELVLTVPINMRMDRLLAFELGISRSRLQALHEGAKLQIHPDRADAMRRRVKDGIRIALDLTDDTDRPPIGQAAMSPREND</sequence>
<dbReference type="KEGG" id="ara:Arad_1922"/>
<reference evidence="1 2" key="1">
    <citation type="journal article" date="2009" name="J. Bacteriol.">
        <title>Genome sequences of three Agrobacterium biovars help elucidate the evolution of multichromosome genomes in bacteria.</title>
        <authorList>
            <person name="Slater S.C."/>
            <person name="Goldman B.S."/>
            <person name="Goodner B."/>
            <person name="Setubal J.C."/>
            <person name="Farrand S.K."/>
            <person name="Nester E.W."/>
            <person name="Burr T.J."/>
            <person name="Banta L."/>
            <person name="Dickerman A.W."/>
            <person name="Paulsen I."/>
            <person name="Otten L."/>
            <person name="Suen G."/>
            <person name="Welch R."/>
            <person name="Almeida N.F."/>
            <person name="Arnold F."/>
            <person name="Burton O.T."/>
            <person name="Du Z."/>
            <person name="Ewing A."/>
            <person name="Godsy E."/>
            <person name="Heisel S."/>
            <person name="Houmiel K.L."/>
            <person name="Jhaveri J."/>
            <person name="Lu J."/>
            <person name="Miller N.M."/>
            <person name="Norton S."/>
            <person name="Chen Q."/>
            <person name="Phoolcharoen W."/>
            <person name="Ohlin V."/>
            <person name="Ondrusek D."/>
            <person name="Pride N."/>
            <person name="Stricklin S.L."/>
            <person name="Sun J."/>
            <person name="Wheeler C."/>
            <person name="Wilson L."/>
            <person name="Zhu H."/>
            <person name="Wood D.W."/>
        </authorList>
    </citation>
    <scope>NUCLEOTIDE SEQUENCE [LARGE SCALE GENOMIC DNA]</scope>
    <source>
        <strain evidence="2">K84 / ATCC BAA-868</strain>
    </source>
</reference>
<dbReference type="Proteomes" id="UP000001600">
    <property type="component" value="Chromosome 1"/>
</dbReference>
<dbReference type="PIRSF" id="PIRSF021719">
    <property type="entry name" value="DUF1062"/>
    <property type="match status" value="1"/>
</dbReference>
<dbReference type="Pfam" id="PF06353">
    <property type="entry name" value="DUF1062"/>
    <property type="match status" value="1"/>
</dbReference>
<gene>
    <name evidence="1" type="ordered locus">Arad_1922</name>
</gene>